<evidence type="ECO:0000313" key="2">
    <source>
        <dbReference type="EMBL" id="RWQ92690.1"/>
    </source>
</evidence>
<dbReference type="VEuPathDB" id="FungiDB:C8Q69DRAFT_530395"/>
<protein>
    <recommendedName>
        <fullName evidence="4">Hydrophobic surface binding protein A-domain-containing protein</fullName>
    </recommendedName>
</protein>
<feature type="signal peptide" evidence="1">
    <location>
        <begin position="1"/>
        <end position="19"/>
    </location>
</feature>
<name>A0A443HLJ8_BYSSP</name>
<dbReference type="EMBL" id="RCNU01000012">
    <property type="protein sequence ID" value="RWQ92690.1"/>
    <property type="molecule type" value="Genomic_DNA"/>
</dbReference>
<dbReference type="Proteomes" id="UP000283841">
    <property type="component" value="Unassembled WGS sequence"/>
</dbReference>
<sequence>MKFLSLLVPTFAVFSAVSAAPTALSSISKPVEATDPTAVISTLFSTVQEHTAKINSTAAGVSQSSPLEEQQAAGKAITAELAAINSAVVQATSQVQGIHKHAMALKNSTIATRQTVDLDIDLAPLVTNLLLEVSGTLDNVISSLGLPATLSFLGPLVGSLGGLLASLEVVVNQLLALVKQLLDGLLTGLSEGLTGLSL</sequence>
<evidence type="ECO:0000313" key="3">
    <source>
        <dbReference type="Proteomes" id="UP000283841"/>
    </source>
</evidence>
<evidence type="ECO:0000256" key="1">
    <source>
        <dbReference type="SAM" id="SignalP"/>
    </source>
</evidence>
<dbReference type="AlphaFoldDB" id="A0A443HLJ8"/>
<dbReference type="GeneID" id="39603005"/>
<comment type="caution">
    <text evidence="2">The sequence shown here is derived from an EMBL/GenBank/DDBJ whole genome shotgun (WGS) entry which is preliminary data.</text>
</comment>
<accession>A0A443HLJ8</accession>
<keyword evidence="1" id="KW-0732">Signal</keyword>
<reference evidence="2 3" key="1">
    <citation type="journal article" date="2018" name="Front. Microbiol.">
        <title>Genomic and genetic insights into a cosmopolitan fungus, Paecilomyces variotii (Eurotiales).</title>
        <authorList>
            <person name="Urquhart A.S."/>
            <person name="Mondo S.J."/>
            <person name="Makela M.R."/>
            <person name="Hane J.K."/>
            <person name="Wiebenga A."/>
            <person name="He G."/>
            <person name="Mihaltcheva S."/>
            <person name="Pangilinan J."/>
            <person name="Lipzen A."/>
            <person name="Barry K."/>
            <person name="de Vries R.P."/>
            <person name="Grigoriev I.V."/>
            <person name="Idnurm A."/>
        </authorList>
    </citation>
    <scope>NUCLEOTIDE SEQUENCE [LARGE SCALE GENOMIC DNA]</scope>
    <source>
        <strain evidence="2 3">CBS 101075</strain>
    </source>
</reference>
<organism evidence="2 3">
    <name type="scientific">Byssochlamys spectabilis</name>
    <name type="common">Paecilomyces variotii</name>
    <dbReference type="NCBI Taxonomy" id="264951"/>
    <lineage>
        <taxon>Eukaryota</taxon>
        <taxon>Fungi</taxon>
        <taxon>Dikarya</taxon>
        <taxon>Ascomycota</taxon>
        <taxon>Pezizomycotina</taxon>
        <taxon>Eurotiomycetes</taxon>
        <taxon>Eurotiomycetidae</taxon>
        <taxon>Eurotiales</taxon>
        <taxon>Thermoascaceae</taxon>
        <taxon>Paecilomyces</taxon>
    </lineage>
</organism>
<keyword evidence="3" id="KW-1185">Reference proteome</keyword>
<gene>
    <name evidence="2" type="ORF">C8Q69DRAFT_530395</name>
</gene>
<evidence type="ECO:0008006" key="4">
    <source>
        <dbReference type="Google" id="ProtNLM"/>
    </source>
</evidence>
<proteinExistence type="predicted"/>
<feature type="chain" id="PRO_5019516310" description="Hydrophobic surface binding protein A-domain-containing protein" evidence="1">
    <location>
        <begin position="20"/>
        <end position="198"/>
    </location>
</feature>
<dbReference type="RefSeq" id="XP_028482335.1">
    <property type="nucleotide sequence ID" value="XM_028633728.1"/>
</dbReference>
<dbReference type="OrthoDB" id="5400400at2759"/>